<dbReference type="PANTHER" id="PTHR14030:SF4">
    <property type="entry name" value="BUB1 KINASE, ISOFORM A-RELATED"/>
    <property type="match status" value="1"/>
</dbReference>
<feature type="compositionally biased region" description="Polar residues" evidence="1">
    <location>
        <begin position="832"/>
        <end position="847"/>
    </location>
</feature>
<dbReference type="Gene3D" id="1.25.40.430">
    <property type="match status" value="1"/>
</dbReference>
<dbReference type="SMART" id="SM00777">
    <property type="entry name" value="Mad3_BUB1_I"/>
    <property type="match status" value="1"/>
</dbReference>
<dbReference type="Gramene" id="Pp3c24_5040V3.4">
    <property type="protein sequence ID" value="Pp3c24_5040V3.4"/>
    <property type="gene ID" value="Pp3c24_5040"/>
</dbReference>
<dbReference type="EMBL" id="ABEU02000024">
    <property type="protein sequence ID" value="PNR28060.1"/>
    <property type="molecule type" value="Genomic_DNA"/>
</dbReference>
<evidence type="ECO:0000313" key="4">
    <source>
        <dbReference type="EnsemblPlants" id="Pp3c24_5040V3.1"/>
    </source>
</evidence>
<dbReference type="GO" id="GO:0032991">
    <property type="term" value="C:protein-containing complex"/>
    <property type="evidence" value="ECO:0007669"/>
    <property type="project" value="UniProtKB-ARBA"/>
</dbReference>
<dbReference type="EnsemblPlants" id="Pp3c24_5040V3.2">
    <property type="protein sequence ID" value="Pp3c24_5040V3.2"/>
    <property type="gene ID" value="Pp3c24_5040"/>
</dbReference>
<dbReference type="GeneID" id="112277001"/>
<evidence type="ECO:0000313" key="5">
    <source>
        <dbReference type="Proteomes" id="UP000006727"/>
    </source>
</evidence>
<keyword evidence="5" id="KW-1185">Reference proteome</keyword>
<dbReference type="EnsemblPlants" id="Pp3c24_5040V3.1">
    <property type="protein sequence ID" value="Pp3c24_5040V3.1"/>
    <property type="gene ID" value="Pp3c24_5040"/>
</dbReference>
<sequence>MGTEWELSKENVQPLRKGRKVEILNETLQVKEESPSQSKLLDSQRRSMIEAIDAYEGDDPLHPWLQCIRWIKDAYPTGGYQSELLPVVEACTRTFQNDERYKSDIRYLRAWVLYADLCKEPREIYQFLELHCIGQDHALFYEAYATYMELCKKHSKANEIYELGLRRDAQPSTRLQNMYQSFLKRMMQRNERKLQEDQEDAFEPEKMRHFGDSRGPPTRAPMRPSFGHDQQRRKMHQPQVPRSTMDIFVDDEFHSGTRPSVVPEPVGVHVPAATWKNLGTQKEVRKENDQRPSKWNETTLPRLGKVSKHVEARPPIEVFVDEECEEAHARLKVKNASASSTTLRQRVDGVCDLRREQEALQKNPLMHFNDGEKPSTASLLPRDPSGNSREPDGPESGAPHLVGSEIFQGGEDGRETCFEEARLVRWKMPHPAAHHPAVSSPRSSAEKAKLIEKSLNMFQSKNAKQKNQDSRFSDREVPVPERRVHDIDISNKMVGKLSRGSSNESSSDESVASFLAPPATKSSMSRASSMSSIDEPPPFACSMPNSQFTANGEETIAIKKYAEELIIHGADPNGRRTDVGRHQGLIDQTINTKECLQDILSMFNRPLSCEKVPQRKPRASKSSRPSPNSTEGFDVFIDDDEDNPPVPRPQNNGVNLNRGFEIFNDEENDPSQLSKIHAKKGFEVFVDEVISAPPPRTRKLKMNSFEVFQDVPDVVKQPGKGSFEVFEDEELPPKKPGRGSFEIFEDELPLERPGKGSFEVFEDELPPTKPGKGSFEVFQDEPASTKAAKGNFLVDEVKHRVARPPARKIPSAMCEGSFDIFVDDDVVAKSSVPKQGSSSRGTESTFQVYADEDSIPAPKNVERRIPKSKPVSKSQTGGFSIFIDDDVAVQPVRKPKLQSSTRK</sequence>
<dbReference type="Gramene" id="Pp3c24_5040V3.1">
    <property type="protein sequence ID" value="Pp3c24_5040V3.1"/>
    <property type="gene ID" value="Pp3c24_5040"/>
</dbReference>
<dbReference type="EnsemblPlants" id="Pp3c24_5040V3.4">
    <property type="protein sequence ID" value="Pp3c24_5040V3.4"/>
    <property type="gene ID" value="Pp3c24_5040"/>
</dbReference>
<dbReference type="AlphaFoldDB" id="A0A2K1IFK7"/>
<proteinExistence type="predicted"/>
<dbReference type="Gramene" id="Pp3c24_5040V3.2">
    <property type="protein sequence ID" value="Pp3c24_5040V3.2"/>
    <property type="gene ID" value="Pp3c24_5040"/>
</dbReference>
<dbReference type="EnsemblPlants" id="Pp3c24_5040V3.5">
    <property type="protein sequence ID" value="Pp3c24_5040V3.5"/>
    <property type="gene ID" value="Pp3c24_5040"/>
</dbReference>
<dbReference type="RefSeq" id="XP_024364679.1">
    <property type="nucleotide sequence ID" value="XM_024508911.2"/>
</dbReference>
<dbReference type="GO" id="GO:0000776">
    <property type="term" value="C:kinetochore"/>
    <property type="evidence" value="ECO:0000318"/>
    <property type="project" value="GO_Central"/>
</dbReference>
<dbReference type="Gramene" id="Pp3c24_5040V3.5">
    <property type="protein sequence ID" value="Pp3c24_5040V3.5"/>
    <property type="gene ID" value="Pp3c24_5040"/>
</dbReference>
<dbReference type="GO" id="GO:0051754">
    <property type="term" value="P:meiotic sister chromatid cohesion, centromeric"/>
    <property type="evidence" value="ECO:0000318"/>
    <property type="project" value="GO_Central"/>
</dbReference>
<dbReference type="KEGG" id="ppp:112277001"/>
<dbReference type="FunCoup" id="A0A2K1IFK7">
    <property type="interactions" value="126"/>
</dbReference>
<dbReference type="RefSeq" id="XP_024364682.1">
    <property type="nucleotide sequence ID" value="XM_024508914.2"/>
</dbReference>
<gene>
    <name evidence="4" type="primary">LOC112277001</name>
    <name evidence="3" type="ORF">PHYPA_028652</name>
</gene>
<dbReference type="GO" id="GO:0004672">
    <property type="term" value="F:protein kinase activity"/>
    <property type="evidence" value="ECO:0000318"/>
    <property type="project" value="GO_Central"/>
</dbReference>
<dbReference type="RefSeq" id="XP_024364683.1">
    <property type="nucleotide sequence ID" value="XM_024508915.2"/>
</dbReference>
<evidence type="ECO:0000259" key="2">
    <source>
        <dbReference type="PROSITE" id="PS51489"/>
    </source>
</evidence>
<dbReference type="InterPro" id="IPR013212">
    <property type="entry name" value="Mad3/Bub1_I"/>
</dbReference>
<evidence type="ECO:0000313" key="3">
    <source>
        <dbReference type="EMBL" id="PNR28060.1"/>
    </source>
</evidence>
<reference evidence="3 5" key="2">
    <citation type="journal article" date="2018" name="Plant J.">
        <title>The Physcomitrella patens chromosome-scale assembly reveals moss genome structure and evolution.</title>
        <authorList>
            <person name="Lang D."/>
            <person name="Ullrich K.K."/>
            <person name="Murat F."/>
            <person name="Fuchs J."/>
            <person name="Jenkins J."/>
            <person name="Haas F.B."/>
            <person name="Piednoel M."/>
            <person name="Gundlach H."/>
            <person name="Van Bel M."/>
            <person name="Meyberg R."/>
            <person name="Vives C."/>
            <person name="Morata J."/>
            <person name="Symeonidi A."/>
            <person name="Hiss M."/>
            <person name="Muchero W."/>
            <person name="Kamisugi Y."/>
            <person name="Saleh O."/>
            <person name="Blanc G."/>
            <person name="Decker E.L."/>
            <person name="van Gessel N."/>
            <person name="Grimwood J."/>
            <person name="Hayes R.D."/>
            <person name="Graham S.W."/>
            <person name="Gunter L.E."/>
            <person name="McDaniel S.F."/>
            <person name="Hoernstein S.N.W."/>
            <person name="Larsson A."/>
            <person name="Li F.W."/>
            <person name="Perroud P.F."/>
            <person name="Phillips J."/>
            <person name="Ranjan P."/>
            <person name="Rokshar D.S."/>
            <person name="Rothfels C.J."/>
            <person name="Schneider L."/>
            <person name="Shu S."/>
            <person name="Stevenson D.W."/>
            <person name="Thummler F."/>
            <person name="Tillich M."/>
            <person name="Villarreal Aguilar J.C."/>
            <person name="Widiez T."/>
            <person name="Wong G.K."/>
            <person name="Wymore A."/>
            <person name="Zhang Y."/>
            <person name="Zimmer A.D."/>
            <person name="Quatrano R.S."/>
            <person name="Mayer K.F.X."/>
            <person name="Goodstein D."/>
            <person name="Casacuberta J.M."/>
            <person name="Vandepoele K."/>
            <person name="Reski R."/>
            <person name="Cuming A.C."/>
            <person name="Tuskan G.A."/>
            <person name="Maumus F."/>
            <person name="Salse J."/>
            <person name="Schmutz J."/>
            <person name="Rensing S.A."/>
        </authorList>
    </citation>
    <scope>NUCLEOTIDE SEQUENCE [LARGE SCALE GENOMIC DNA]</scope>
    <source>
        <strain evidence="4 5">cv. Gransden 2004</strain>
    </source>
</reference>
<dbReference type="OrthoDB" id="248495at2759"/>
<dbReference type="InterPro" id="IPR015661">
    <property type="entry name" value="Bub1/Mad3"/>
</dbReference>
<feature type="compositionally biased region" description="Basic and acidic residues" evidence="1">
    <location>
        <begin position="203"/>
        <end position="212"/>
    </location>
</feature>
<organism evidence="3">
    <name type="scientific">Physcomitrium patens</name>
    <name type="common">Spreading-leaved earth moss</name>
    <name type="synonym">Physcomitrella patens</name>
    <dbReference type="NCBI Taxonomy" id="3218"/>
    <lineage>
        <taxon>Eukaryota</taxon>
        <taxon>Viridiplantae</taxon>
        <taxon>Streptophyta</taxon>
        <taxon>Embryophyta</taxon>
        <taxon>Bryophyta</taxon>
        <taxon>Bryophytina</taxon>
        <taxon>Bryopsida</taxon>
        <taxon>Funariidae</taxon>
        <taxon>Funariales</taxon>
        <taxon>Funariaceae</taxon>
        <taxon>Physcomitrium</taxon>
    </lineage>
</organism>
<feature type="region of interest" description="Disordered" evidence="1">
    <location>
        <begin position="193"/>
        <end position="240"/>
    </location>
</feature>
<dbReference type="Pfam" id="PF08311">
    <property type="entry name" value="Mad3_BUB1_I"/>
    <property type="match status" value="1"/>
</dbReference>
<dbReference type="PaxDb" id="3218-PP1S274_72V6.1"/>
<feature type="region of interest" description="Disordered" evidence="1">
    <location>
        <begin position="492"/>
        <end position="534"/>
    </location>
</feature>
<feature type="region of interest" description="Disordered" evidence="1">
    <location>
        <begin position="457"/>
        <end position="477"/>
    </location>
</feature>
<dbReference type="RefSeq" id="XP_024364678.1">
    <property type="nucleotide sequence ID" value="XM_024508910.2"/>
</dbReference>
<feature type="compositionally biased region" description="Basic and acidic residues" evidence="1">
    <location>
        <begin position="466"/>
        <end position="477"/>
    </location>
</feature>
<dbReference type="Proteomes" id="UP000006727">
    <property type="component" value="Chromosome 24"/>
</dbReference>
<reference evidence="4" key="3">
    <citation type="submission" date="2020-12" db="UniProtKB">
        <authorList>
            <consortium name="EnsemblPlants"/>
        </authorList>
    </citation>
    <scope>IDENTIFICATION</scope>
</reference>
<reference evidence="3 5" key="1">
    <citation type="journal article" date="2008" name="Science">
        <title>The Physcomitrella genome reveals evolutionary insights into the conquest of land by plants.</title>
        <authorList>
            <person name="Rensing S."/>
            <person name="Lang D."/>
            <person name="Zimmer A."/>
            <person name="Terry A."/>
            <person name="Salamov A."/>
            <person name="Shapiro H."/>
            <person name="Nishiyama T."/>
            <person name="Perroud P.-F."/>
            <person name="Lindquist E."/>
            <person name="Kamisugi Y."/>
            <person name="Tanahashi T."/>
            <person name="Sakakibara K."/>
            <person name="Fujita T."/>
            <person name="Oishi K."/>
            <person name="Shin-I T."/>
            <person name="Kuroki Y."/>
            <person name="Toyoda A."/>
            <person name="Suzuki Y."/>
            <person name="Hashimoto A."/>
            <person name="Yamaguchi K."/>
            <person name="Sugano A."/>
            <person name="Kohara Y."/>
            <person name="Fujiyama A."/>
            <person name="Anterola A."/>
            <person name="Aoki S."/>
            <person name="Ashton N."/>
            <person name="Barbazuk W.B."/>
            <person name="Barker E."/>
            <person name="Bennetzen J."/>
            <person name="Bezanilla M."/>
            <person name="Blankenship R."/>
            <person name="Cho S.H."/>
            <person name="Dutcher S."/>
            <person name="Estelle M."/>
            <person name="Fawcett J.A."/>
            <person name="Gundlach H."/>
            <person name="Hanada K."/>
            <person name="Heyl A."/>
            <person name="Hicks K.A."/>
            <person name="Hugh J."/>
            <person name="Lohr M."/>
            <person name="Mayer K."/>
            <person name="Melkozernov A."/>
            <person name="Murata T."/>
            <person name="Nelson D."/>
            <person name="Pils B."/>
            <person name="Prigge M."/>
            <person name="Reiss B."/>
            <person name="Renner T."/>
            <person name="Rombauts S."/>
            <person name="Rushton P."/>
            <person name="Sanderfoot A."/>
            <person name="Schween G."/>
            <person name="Shiu S.-H."/>
            <person name="Stueber K."/>
            <person name="Theodoulou F.L."/>
            <person name="Tu H."/>
            <person name="Van de Peer Y."/>
            <person name="Verrier P.J."/>
            <person name="Waters E."/>
            <person name="Wood A."/>
            <person name="Yang L."/>
            <person name="Cove D."/>
            <person name="Cuming A."/>
            <person name="Hasebe M."/>
            <person name="Lucas S."/>
            <person name="Mishler D.B."/>
            <person name="Reski R."/>
            <person name="Grigoriev I."/>
            <person name="Quatrano R.S."/>
            <person name="Boore J.L."/>
        </authorList>
    </citation>
    <scope>NUCLEOTIDE SEQUENCE [LARGE SCALE GENOMIC DNA]</scope>
    <source>
        <strain evidence="4 5">cv. Gransden 2004</strain>
    </source>
</reference>
<accession>A0A2K1IFK7</accession>
<dbReference type="RefSeq" id="XP_024364681.1">
    <property type="nucleotide sequence ID" value="XM_024508913.2"/>
</dbReference>
<dbReference type="Gramene" id="Pp3c24_5040V3.3">
    <property type="protein sequence ID" value="Pp3c24_5040V3.3"/>
    <property type="gene ID" value="Pp3c24_5040"/>
</dbReference>
<feature type="compositionally biased region" description="Low complexity" evidence="1">
    <location>
        <begin position="522"/>
        <end position="532"/>
    </location>
</feature>
<feature type="region of interest" description="Disordered" evidence="1">
    <location>
        <begin position="831"/>
        <end position="878"/>
    </location>
</feature>
<dbReference type="PANTHER" id="PTHR14030">
    <property type="entry name" value="MITOTIC CHECKPOINT SERINE/THREONINE-PROTEIN KINASE BUB1"/>
    <property type="match status" value="1"/>
</dbReference>
<name>A0A2K1IFK7_PHYPA</name>
<feature type="compositionally biased region" description="Low complexity" evidence="1">
    <location>
        <begin position="498"/>
        <end position="513"/>
    </location>
</feature>
<evidence type="ECO:0000256" key="1">
    <source>
        <dbReference type="SAM" id="MobiDB-lite"/>
    </source>
</evidence>
<dbReference type="EnsemblPlants" id="Pp3c24_5040V3.3">
    <property type="protein sequence ID" value="Pp3c24_5040V3.3"/>
    <property type="gene ID" value="Pp3c24_5040"/>
</dbReference>
<protein>
    <recommendedName>
        <fullName evidence="2">BUB1 N-terminal domain-containing protein</fullName>
    </recommendedName>
</protein>
<feature type="region of interest" description="Disordered" evidence="1">
    <location>
        <begin position="611"/>
        <end position="654"/>
    </location>
</feature>
<dbReference type="GO" id="GO:0007094">
    <property type="term" value="P:mitotic spindle assembly checkpoint signaling"/>
    <property type="evidence" value="ECO:0000318"/>
    <property type="project" value="GO_Central"/>
</dbReference>
<dbReference type="FunFam" id="1.25.40.430:FF:000003">
    <property type="entry name" value="Checkpoint serine/threonine-protein kinase BUB1"/>
    <property type="match status" value="1"/>
</dbReference>
<dbReference type="PROSITE" id="PS51489">
    <property type="entry name" value="BUB1_N"/>
    <property type="match status" value="1"/>
</dbReference>
<feature type="domain" description="BUB1 N-terminal" evidence="2">
    <location>
        <begin position="48"/>
        <end position="204"/>
    </location>
</feature>
<dbReference type="STRING" id="3218.A0A2K1IFK7"/>
<feature type="region of interest" description="Disordered" evidence="1">
    <location>
        <begin position="361"/>
        <end position="411"/>
    </location>
</feature>